<protein>
    <submittedName>
        <fullName evidence="1">Abortive infection AbiH-like protein</fullName>
    </submittedName>
</protein>
<comment type="caution">
    <text evidence="1">The sequence shown here is derived from an EMBL/GenBank/DDBJ whole genome shotgun (WGS) entry which is preliminary data.</text>
</comment>
<gene>
    <name evidence="1" type="ORF">DFQ09_10717</name>
</gene>
<evidence type="ECO:0000313" key="1">
    <source>
        <dbReference type="EMBL" id="REE08339.1"/>
    </source>
</evidence>
<keyword evidence="2" id="KW-1185">Reference proteome</keyword>
<dbReference type="InterPro" id="IPR025935">
    <property type="entry name" value="AbiH"/>
</dbReference>
<dbReference type="EMBL" id="QREI01000007">
    <property type="protein sequence ID" value="REE08339.1"/>
    <property type="molecule type" value="Genomic_DNA"/>
</dbReference>
<dbReference type="Proteomes" id="UP000256919">
    <property type="component" value="Unassembled WGS sequence"/>
</dbReference>
<name>A0A3D9LLQ5_9FLAO</name>
<dbReference type="Pfam" id="PF14253">
    <property type="entry name" value="AbiH"/>
    <property type="match status" value="1"/>
</dbReference>
<proteinExistence type="predicted"/>
<dbReference type="OrthoDB" id="5903604at2"/>
<dbReference type="RefSeq" id="WP_115811345.1">
    <property type="nucleotide sequence ID" value="NZ_QREI01000007.1"/>
</dbReference>
<accession>A0A3D9LLQ5</accession>
<sequence length="110" mass="13061">MKDRHLKKEKVINKLFLVGNGFDLALNLKTKYSDFLFWLLKTEVIRAIEAYPKLVKAEGYTLYNRDYLKREQIYVYGFSKNELFDVLVHSKVKDLPKKIDECENLTILLD</sequence>
<reference evidence="1 2" key="1">
    <citation type="submission" date="2018-07" db="EMBL/GenBank/DDBJ databases">
        <title>Genomic Encyclopedia of Type Strains, Phase III (KMG-III): the genomes of soil and plant-associated and newly described type strains.</title>
        <authorList>
            <person name="Whitman W."/>
        </authorList>
    </citation>
    <scope>NUCLEOTIDE SEQUENCE [LARGE SCALE GENOMIC DNA]</scope>
    <source>
        <strain evidence="1 2">CECT 7948</strain>
    </source>
</reference>
<evidence type="ECO:0000313" key="2">
    <source>
        <dbReference type="Proteomes" id="UP000256919"/>
    </source>
</evidence>
<organism evidence="1 2">
    <name type="scientific">Winogradskyella pacifica</name>
    <dbReference type="NCBI Taxonomy" id="664642"/>
    <lineage>
        <taxon>Bacteria</taxon>
        <taxon>Pseudomonadati</taxon>
        <taxon>Bacteroidota</taxon>
        <taxon>Flavobacteriia</taxon>
        <taxon>Flavobacteriales</taxon>
        <taxon>Flavobacteriaceae</taxon>
        <taxon>Winogradskyella</taxon>
    </lineage>
</organism>
<dbReference type="AlphaFoldDB" id="A0A3D9LLQ5"/>